<protein>
    <recommendedName>
        <fullName evidence="8">RRM domain-containing protein</fullName>
    </recommendedName>
</protein>
<feature type="domain" description="RRM" evidence="8">
    <location>
        <begin position="99"/>
        <end position="187"/>
    </location>
</feature>
<feature type="region of interest" description="Disordered" evidence="7">
    <location>
        <begin position="183"/>
        <end position="205"/>
    </location>
</feature>
<dbReference type="PANTHER" id="PTHR15608">
    <property type="entry name" value="SPLICING FACTOR U2AF-ASSOCIATED PROTEIN 2"/>
    <property type="match status" value="1"/>
</dbReference>
<gene>
    <name evidence="9" type="ORF">DL89DRAFT_150929</name>
</gene>
<feature type="compositionally biased region" description="Basic and acidic residues" evidence="7">
    <location>
        <begin position="333"/>
        <end position="345"/>
    </location>
</feature>
<evidence type="ECO:0000256" key="1">
    <source>
        <dbReference type="ARBA" id="ARBA00007747"/>
    </source>
</evidence>
<dbReference type="SMART" id="SM00360">
    <property type="entry name" value="RRM"/>
    <property type="match status" value="2"/>
</dbReference>
<dbReference type="GO" id="GO:0000398">
    <property type="term" value="P:mRNA splicing, via spliceosome"/>
    <property type="evidence" value="ECO:0007669"/>
    <property type="project" value="InterPro"/>
</dbReference>
<dbReference type="GO" id="GO:0005684">
    <property type="term" value="C:U2-type spliceosomal complex"/>
    <property type="evidence" value="ECO:0007669"/>
    <property type="project" value="TreeGrafter"/>
</dbReference>
<comment type="caution">
    <text evidence="9">The sequence shown here is derived from an EMBL/GenBank/DDBJ whole genome shotgun (WGS) entry which is preliminary data.</text>
</comment>
<keyword evidence="3" id="KW-0677">Repeat</keyword>
<proteinExistence type="inferred from homology"/>
<evidence type="ECO:0000313" key="10">
    <source>
        <dbReference type="Proteomes" id="UP000193922"/>
    </source>
</evidence>
<evidence type="ECO:0000256" key="7">
    <source>
        <dbReference type="SAM" id="MobiDB-lite"/>
    </source>
</evidence>
<keyword evidence="2" id="KW-0507">mRNA processing</keyword>
<evidence type="ECO:0000259" key="8">
    <source>
        <dbReference type="PROSITE" id="PS50102"/>
    </source>
</evidence>
<dbReference type="InterPro" id="IPR034392">
    <property type="entry name" value="TatSF1-like_RRM1"/>
</dbReference>
<accession>A0A1Y1W923</accession>
<dbReference type="GeneID" id="63800179"/>
<dbReference type="GO" id="GO:0005686">
    <property type="term" value="C:U2 snRNP"/>
    <property type="evidence" value="ECO:0007669"/>
    <property type="project" value="TreeGrafter"/>
</dbReference>
<dbReference type="SUPFAM" id="SSF54928">
    <property type="entry name" value="RNA-binding domain, RBD"/>
    <property type="match status" value="1"/>
</dbReference>
<sequence>MSSKDTGGAVPKFPKRADFGADARVRQVAETEKYIFTDPSDGMEYEYSEDNSAWFPVWNAQLVEQQQSAYGKAEEAEPAADRGKKRKTERPARARRENTTVYVSGLPKDTTEKEVAEFFAQCGAILPDLLTNEPRVKLYRTKGGELKGDGLVTYFKAASVELAVEILDDSPFRLTDTERIHIEPAQFKERDAEDDGAKEAPKRPRLDPKLVQKKLSKLERKLDWYEGGEEIAERYKRTVILKHMFTVQELEEDVTLLLDLAEDVREECEKLGTVSSVKVYDKSEEGVISVKFKDELSAKACVKTMNGRFFAGRQVEAAIYDGHTRYKSSAKRAAADDDGHDDHDNGNGSNEDQERMDKYAEWLESQEAP</sequence>
<evidence type="ECO:0000256" key="6">
    <source>
        <dbReference type="PROSITE-ProRule" id="PRU00176"/>
    </source>
</evidence>
<evidence type="ECO:0000256" key="2">
    <source>
        <dbReference type="ARBA" id="ARBA00022664"/>
    </source>
</evidence>
<evidence type="ECO:0000313" key="9">
    <source>
        <dbReference type="EMBL" id="ORX70021.1"/>
    </source>
</evidence>
<keyword evidence="10" id="KW-1185">Reference proteome</keyword>
<feature type="compositionally biased region" description="Basic and acidic residues" evidence="7">
    <location>
        <begin position="352"/>
        <end position="361"/>
    </location>
</feature>
<dbReference type="InterPro" id="IPR035979">
    <property type="entry name" value="RBD_domain_sf"/>
</dbReference>
<feature type="region of interest" description="Disordered" evidence="7">
    <location>
        <begin position="69"/>
        <end position="97"/>
    </location>
</feature>
<dbReference type="CDD" id="cd12281">
    <property type="entry name" value="RRM1_TatSF1_like"/>
    <property type="match status" value="1"/>
</dbReference>
<keyword evidence="5" id="KW-0508">mRNA splicing</keyword>
<evidence type="ECO:0000256" key="5">
    <source>
        <dbReference type="ARBA" id="ARBA00023187"/>
    </source>
</evidence>
<dbReference type="Gene3D" id="3.30.70.330">
    <property type="match status" value="2"/>
</dbReference>
<evidence type="ECO:0000256" key="4">
    <source>
        <dbReference type="ARBA" id="ARBA00022884"/>
    </source>
</evidence>
<feature type="compositionally biased region" description="Basic and acidic residues" evidence="7">
    <location>
        <begin position="72"/>
        <end position="82"/>
    </location>
</feature>
<keyword evidence="4 6" id="KW-0694">RNA-binding</keyword>
<dbReference type="EMBL" id="MCFD01000006">
    <property type="protein sequence ID" value="ORX70021.1"/>
    <property type="molecule type" value="Genomic_DNA"/>
</dbReference>
<feature type="region of interest" description="Disordered" evidence="7">
    <location>
        <begin position="329"/>
        <end position="369"/>
    </location>
</feature>
<organism evidence="9 10">
    <name type="scientific">Linderina pennispora</name>
    <dbReference type="NCBI Taxonomy" id="61395"/>
    <lineage>
        <taxon>Eukaryota</taxon>
        <taxon>Fungi</taxon>
        <taxon>Fungi incertae sedis</taxon>
        <taxon>Zoopagomycota</taxon>
        <taxon>Kickxellomycotina</taxon>
        <taxon>Kickxellomycetes</taxon>
        <taxon>Kickxellales</taxon>
        <taxon>Kickxellaceae</taxon>
        <taxon>Linderina</taxon>
    </lineage>
</organism>
<evidence type="ECO:0000256" key="3">
    <source>
        <dbReference type="ARBA" id="ARBA00022737"/>
    </source>
</evidence>
<dbReference type="Pfam" id="PF00076">
    <property type="entry name" value="RRM_1"/>
    <property type="match status" value="2"/>
</dbReference>
<dbReference type="PROSITE" id="PS50102">
    <property type="entry name" value="RRM"/>
    <property type="match status" value="2"/>
</dbReference>
<feature type="domain" description="RRM" evidence="8">
    <location>
        <begin position="237"/>
        <end position="322"/>
    </location>
</feature>
<dbReference type="Proteomes" id="UP000193922">
    <property type="component" value="Unassembled WGS sequence"/>
</dbReference>
<name>A0A1Y1W923_9FUNG</name>
<dbReference type="OrthoDB" id="10258585at2759"/>
<dbReference type="RefSeq" id="XP_040743659.1">
    <property type="nucleotide sequence ID" value="XM_040883531.1"/>
</dbReference>
<dbReference type="FunFam" id="3.30.70.330:FF:000105">
    <property type="entry name" value="HIV Tat-specific factor 1 homolog"/>
    <property type="match status" value="1"/>
</dbReference>
<dbReference type="AlphaFoldDB" id="A0A1Y1W923"/>
<comment type="similarity">
    <text evidence="1">Belongs to the HTATSF1 family.</text>
</comment>
<dbReference type="InterPro" id="IPR034393">
    <property type="entry name" value="TatSF1-like"/>
</dbReference>
<dbReference type="CDD" id="cd12285">
    <property type="entry name" value="RRM3_RBM39_like"/>
    <property type="match status" value="1"/>
</dbReference>
<dbReference type="STRING" id="61395.A0A1Y1W923"/>
<reference evidence="9 10" key="1">
    <citation type="submission" date="2016-07" db="EMBL/GenBank/DDBJ databases">
        <title>Pervasive Adenine N6-methylation of Active Genes in Fungi.</title>
        <authorList>
            <consortium name="DOE Joint Genome Institute"/>
            <person name="Mondo S.J."/>
            <person name="Dannebaum R.O."/>
            <person name="Kuo R.C."/>
            <person name="Labutti K."/>
            <person name="Haridas S."/>
            <person name="Kuo A."/>
            <person name="Salamov A."/>
            <person name="Ahrendt S.R."/>
            <person name="Lipzen A."/>
            <person name="Sullivan W."/>
            <person name="Andreopoulos W.B."/>
            <person name="Clum A."/>
            <person name="Lindquist E."/>
            <person name="Daum C."/>
            <person name="Ramamoorthy G.K."/>
            <person name="Gryganskyi A."/>
            <person name="Culley D."/>
            <person name="Magnuson J.K."/>
            <person name="James T.Y."/>
            <person name="O'Malley M.A."/>
            <person name="Stajich J.E."/>
            <person name="Spatafora J.W."/>
            <person name="Visel A."/>
            <person name="Grigoriev I.V."/>
        </authorList>
    </citation>
    <scope>NUCLEOTIDE SEQUENCE [LARGE SCALE GENOMIC DNA]</scope>
    <source>
        <strain evidence="9 10">ATCC 12442</strain>
    </source>
</reference>
<dbReference type="InterPro" id="IPR000504">
    <property type="entry name" value="RRM_dom"/>
</dbReference>
<dbReference type="PANTHER" id="PTHR15608:SF0">
    <property type="entry name" value="HIV TAT-SPECIFIC FACTOR 1"/>
    <property type="match status" value="1"/>
</dbReference>
<dbReference type="InterPro" id="IPR012677">
    <property type="entry name" value="Nucleotide-bd_a/b_plait_sf"/>
</dbReference>
<dbReference type="GO" id="GO:0003723">
    <property type="term" value="F:RNA binding"/>
    <property type="evidence" value="ECO:0007669"/>
    <property type="project" value="UniProtKB-UniRule"/>
</dbReference>